<feature type="domain" description="Sirohaem synthase dimerisation" evidence="7">
    <location>
        <begin position="155"/>
        <end position="207"/>
    </location>
</feature>
<dbReference type="Gene3D" id="3.40.50.720">
    <property type="entry name" value="NAD(P)-binding Rossmann-like Domain"/>
    <property type="match status" value="1"/>
</dbReference>
<evidence type="ECO:0000256" key="5">
    <source>
        <dbReference type="ARBA" id="ARBA00023244"/>
    </source>
</evidence>
<reference evidence="8 9" key="1">
    <citation type="submission" date="2018-08" db="EMBL/GenBank/DDBJ databases">
        <title>Meiothermus luteus KCTC 52599 genome sequencing project.</title>
        <authorList>
            <person name="Da Costa M.S."/>
            <person name="Albuquerque L."/>
            <person name="Raposo P."/>
            <person name="Froufe H.J.C."/>
            <person name="Barroso C.S."/>
            <person name="Egas C."/>
        </authorList>
    </citation>
    <scope>NUCLEOTIDE SEQUENCE [LARGE SCALE GENOMIC DNA]</scope>
    <source>
        <strain evidence="8 9">KCTC 52599</strain>
    </source>
</reference>
<dbReference type="NCBIfam" id="TIGR01470">
    <property type="entry name" value="cysG_Nterm"/>
    <property type="match status" value="1"/>
</dbReference>
<accession>A0A399EZQ6</accession>
<evidence type="ECO:0000256" key="4">
    <source>
        <dbReference type="ARBA" id="ARBA00023027"/>
    </source>
</evidence>
<evidence type="ECO:0000256" key="3">
    <source>
        <dbReference type="ARBA" id="ARBA00023002"/>
    </source>
</evidence>
<keyword evidence="9" id="KW-1185">Reference proteome</keyword>
<evidence type="ECO:0000313" key="8">
    <source>
        <dbReference type="EMBL" id="RIH88886.1"/>
    </source>
</evidence>
<dbReference type="SUPFAM" id="SSF51735">
    <property type="entry name" value="NAD(P)-binding Rossmann-fold domains"/>
    <property type="match status" value="1"/>
</dbReference>
<dbReference type="Pfam" id="PF13241">
    <property type="entry name" value="NAD_binding_7"/>
    <property type="match status" value="1"/>
</dbReference>
<dbReference type="InterPro" id="IPR028161">
    <property type="entry name" value="Met8-like"/>
</dbReference>
<keyword evidence="5" id="KW-0627">Porphyrin biosynthesis</keyword>
<dbReference type="InterPro" id="IPR036291">
    <property type="entry name" value="NAD(P)-bd_dom_sf"/>
</dbReference>
<proteinExistence type="predicted"/>
<comment type="catalytic activity">
    <reaction evidence="6">
        <text>precorrin-2 + NAD(+) = sirohydrochlorin + NADH + 2 H(+)</text>
        <dbReference type="Rhea" id="RHEA:15613"/>
        <dbReference type="ChEBI" id="CHEBI:15378"/>
        <dbReference type="ChEBI" id="CHEBI:57540"/>
        <dbReference type="ChEBI" id="CHEBI:57945"/>
        <dbReference type="ChEBI" id="CHEBI:58351"/>
        <dbReference type="ChEBI" id="CHEBI:58827"/>
        <dbReference type="EC" id="1.3.1.76"/>
    </reaction>
</comment>
<sequence>MFFPVMLDLRGKRVLFVGGGAETAAKVRRLAQAGAQVVLVSPFSHPELEDLVEQGAIVWHHRGFLPSDLEGVWLCVAHPAGRWINALVAQAARARRVWLNAVDDPAYCDFILPAVHRQGDLILAVSTSGAAPALGVRIKERLAAEYGPAYAIYLELLRSFRPLVQQAYPHDFEARKAAWYRMVDSAALDLVVLGEVERARGVLWQALYAETPNPTSISFPETHLEAV</sequence>
<dbReference type="PANTHER" id="PTHR35330">
    <property type="entry name" value="SIROHEME BIOSYNTHESIS PROTEIN MET8"/>
    <property type="match status" value="1"/>
</dbReference>
<organism evidence="8 9">
    <name type="scientific">Meiothermus luteus</name>
    <dbReference type="NCBI Taxonomy" id="2026184"/>
    <lineage>
        <taxon>Bacteria</taxon>
        <taxon>Thermotogati</taxon>
        <taxon>Deinococcota</taxon>
        <taxon>Deinococci</taxon>
        <taxon>Thermales</taxon>
        <taxon>Thermaceae</taxon>
        <taxon>Meiothermus</taxon>
    </lineage>
</organism>
<dbReference type="InterPro" id="IPR019478">
    <property type="entry name" value="Sirohaem_synthase_dimer_dom"/>
</dbReference>
<comment type="pathway">
    <text evidence="1">Porphyrin-containing compound metabolism; siroheme biosynthesis; sirohydrochlorin from precorrin-2: step 1/1.</text>
</comment>
<dbReference type="InterPro" id="IPR042518">
    <property type="entry name" value="SirC_C"/>
</dbReference>
<dbReference type="GO" id="GO:0019354">
    <property type="term" value="P:siroheme biosynthetic process"/>
    <property type="evidence" value="ECO:0007669"/>
    <property type="project" value="UniProtKB-UniPathway"/>
</dbReference>
<gene>
    <name evidence="8" type="primary">sirC_2</name>
    <name evidence="8" type="ORF">Mlute_00491</name>
</gene>
<keyword evidence="4" id="KW-0520">NAD</keyword>
<dbReference type="EMBL" id="QWKZ01000009">
    <property type="protein sequence ID" value="RIH88886.1"/>
    <property type="molecule type" value="Genomic_DNA"/>
</dbReference>
<evidence type="ECO:0000259" key="7">
    <source>
        <dbReference type="Pfam" id="PF10414"/>
    </source>
</evidence>
<evidence type="ECO:0000256" key="6">
    <source>
        <dbReference type="ARBA" id="ARBA00047561"/>
    </source>
</evidence>
<keyword evidence="3 8" id="KW-0560">Oxidoreductase</keyword>
<name>A0A399EZQ6_9DEIN</name>
<evidence type="ECO:0000256" key="1">
    <source>
        <dbReference type="ARBA" id="ARBA00005010"/>
    </source>
</evidence>
<dbReference type="PANTHER" id="PTHR35330:SF1">
    <property type="entry name" value="SIROHEME BIOSYNTHESIS PROTEIN MET8"/>
    <property type="match status" value="1"/>
</dbReference>
<dbReference type="RefSeq" id="WP_245958818.1">
    <property type="nucleotide sequence ID" value="NZ_QWKZ01000009.1"/>
</dbReference>
<evidence type="ECO:0000256" key="2">
    <source>
        <dbReference type="ARBA" id="ARBA00012400"/>
    </source>
</evidence>
<dbReference type="Pfam" id="PF10414">
    <property type="entry name" value="CysG_dimeriser"/>
    <property type="match status" value="1"/>
</dbReference>
<dbReference type="EC" id="1.3.1.76" evidence="2"/>
<dbReference type="GO" id="GO:0004325">
    <property type="term" value="F:ferrochelatase activity"/>
    <property type="evidence" value="ECO:0007669"/>
    <property type="project" value="InterPro"/>
</dbReference>
<comment type="caution">
    <text evidence="8">The sequence shown here is derived from an EMBL/GenBank/DDBJ whole genome shotgun (WGS) entry which is preliminary data.</text>
</comment>
<dbReference type="SUPFAM" id="SSF75615">
    <property type="entry name" value="Siroheme synthase middle domains-like"/>
    <property type="match status" value="1"/>
</dbReference>
<dbReference type="Proteomes" id="UP000265800">
    <property type="component" value="Unassembled WGS sequence"/>
</dbReference>
<dbReference type="InterPro" id="IPR006367">
    <property type="entry name" value="Sirohaem_synthase_N"/>
</dbReference>
<evidence type="ECO:0000313" key="9">
    <source>
        <dbReference type="Proteomes" id="UP000265800"/>
    </source>
</evidence>
<dbReference type="Gene3D" id="1.10.8.610">
    <property type="entry name" value="SirC, precorrin-2 dehydrogenase, C-terminal helical domain-like"/>
    <property type="match status" value="1"/>
</dbReference>
<dbReference type="UniPathway" id="UPA00262">
    <property type="reaction ID" value="UER00222"/>
</dbReference>
<dbReference type="AlphaFoldDB" id="A0A399EZQ6"/>
<protein>
    <recommendedName>
        <fullName evidence="2">precorrin-2 dehydrogenase</fullName>
        <ecNumber evidence="2">1.3.1.76</ecNumber>
    </recommendedName>
</protein>
<dbReference type="GO" id="GO:0043115">
    <property type="term" value="F:precorrin-2 dehydrogenase activity"/>
    <property type="evidence" value="ECO:0007669"/>
    <property type="project" value="UniProtKB-EC"/>
</dbReference>